<dbReference type="EMBL" id="MU167252">
    <property type="protein sequence ID" value="KAG0147071.1"/>
    <property type="molecule type" value="Genomic_DNA"/>
</dbReference>
<dbReference type="AlphaFoldDB" id="A0A9P6NHH4"/>
<reference evidence="1" key="1">
    <citation type="submission" date="2013-11" db="EMBL/GenBank/DDBJ databases">
        <title>Genome sequence of the fusiform rust pathogen reveals effectors for host alternation and coevolution with pine.</title>
        <authorList>
            <consortium name="DOE Joint Genome Institute"/>
            <person name="Smith K."/>
            <person name="Pendleton A."/>
            <person name="Kubisiak T."/>
            <person name="Anderson C."/>
            <person name="Salamov A."/>
            <person name="Aerts A."/>
            <person name="Riley R."/>
            <person name="Clum A."/>
            <person name="Lindquist E."/>
            <person name="Ence D."/>
            <person name="Campbell M."/>
            <person name="Kronenberg Z."/>
            <person name="Feau N."/>
            <person name="Dhillon B."/>
            <person name="Hamelin R."/>
            <person name="Burleigh J."/>
            <person name="Smith J."/>
            <person name="Yandell M."/>
            <person name="Nelson C."/>
            <person name="Grigoriev I."/>
            <person name="Davis J."/>
        </authorList>
    </citation>
    <scope>NUCLEOTIDE SEQUENCE</scope>
    <source>
        <strain evidence="1">G11</strain>
    </source>
</reference>
<evidence type="ECO:0000313" key="2">
    <source>
        <dbReference type="Proteomes" id="UP000886653"/>
    </source>
</evidence>
<protein>
    <submittedName>
        <fullName evidence="1">Uncharacterized protein</fullName>
    </submittedName>
</protein>
<sequence>MDQVYFKVTEDSKRRAKLGENGGGRSILQKKKKCQQEDEPCNVWKLALWTLLQFSSQRGLQFDWGPSGIANTHNATYFIRRLYLINLPHTLALAFIVKVRDSPSGTTTSALLSKRIPNFYGLNYLSESFCTVCFGIYMQLAR</sequence>
<comment type="caution">
    <text evidence="1">The sequence shown here is derived from an EMBL/GenBank/DDBJ whole genome shotgun (WGS) entry which is preliminary data.</text>
</comment>
<organism evidence="1 2">
    <name type="scientific">Cronartium quercuum f. sp. fusiforme G11</name>
    <dbReference type="NCBI Taxonomy" id="708437"/>
    <lineage>
        <taxon>Eukaryota</taxon>
        <taxon>Fungi</taxon>
        <taxon>Dikarya</taxon>
        <taxon>Basidiomycota</taxon>
        <taxon>Pucciniomycotina</taxon>
        <taxon>Pucciniomycetes</taxon>
        <taxon>Pucciniales</taxon>
        <taxon>Coleosporiaceae</taxon>
        <taxon>Cronartium</taxon>
    </lineage>
</organism>
<keyword evidence="2" id="KW-1185">Reference proteome</keyword>
<proteinExistence type="predicted"/>
<dbReference type="Proteomes" id="UP000886653">
    <property type="component" value="Unassembled WGS sequence"/>
</dbReference>
<evidence type="ECO:0000313" key="1">
    <source>
        <dbReference type="EMBL" id="KAG0147071.1"/>
    </source>
</evidence>
<name>A0A9P6NHH4_9BASI</name>
<accession>A0A9P6NHH4</accession>
<gene>
    <name evidence="1" type="ORF">CROQUDRAFT_132752</name>
</gene>